<evidence type="ECO:0000259" key="8">
    <source>
        <dbReference type="Pfam" id="PF22692"/>
    </source>
</evidence>
<dbReference type="GO" id="GO:0009425">
    <property type="term" value="C:bacterial-type flagellum basal body"/>
    <property type="evidence" value="ECO:0007669"/>
    <property type="project" value="UniProtKB-SubCell"/>
</dbReference>
<keyword evidence="9" id="KW-0969">Cilium</keyword>
<evidence type="ECO:0000256" key="1">
    <source>
        <dbReference type="ARBA" id="ARBA00004117"/>
    </source>
</evidence>
<gene>
    <name evidence="9" type="ORF">GM676_28235</name>
</gene>
<dbReference type="RefSeq" id="WP_155467620.1">
    <property type="nucleotide sequence ID" value="NZ_WNKY01000057.1"/>
</dbReference>
<dbReference type="EMBL" id="WNKY01000057">
    <property type="protein sequence ID" value="MTV41447.1"/>
    <property type="molecule type" value="Genomic_DNA"/>
</dbReference>
<dbReference type="Pfam" id="PF00460">
    <property type="entry name" value="Flg_bb_rod"/>
    <property type="match status" value="1"/>
</dbReference>
<dbReference type="PANTHER" id="PTHR30435:SF19">
    <property type="entry name" value="FLAGELLAR BASAL-BODY ROD PROTEIN FLGG"/>
    <property type="match status" value="1"/>
</dbReference>
<feature type="domain" description="Flagellar hook protein FlgE/F/G-like D1" evidence="8">
    <location>
        <begin position="84"/>
        <end position="130"/>
    </location>
</feature>
<sequence length="239" mass="25539">MDITAVAASGMQNDLRRVETISQNMANLLTPGYKKQILLSSSFARQVDGGLAQSVTASGPSMTALNIDPAAGTLRYTGNPQDMAIDGTAFFEVAGPQGPAYTRQGGFHVDVRGRLVNAQGYPVMGMGGEIVLSGPYAIDPNGDVRQGDQVLARLKLVHFSNPEALEPQGGGGYRQGGAVQATPETPSSLRVGYQENSNVNSAQEMVRLTETVRHFEAMQKVMQGYDDSLEKTIRKLGDF</sequence>
<dbReference type="Proteomes" id="UP000475582">
    <property type="component" value="Unassembled WGS sequence"/>
</dbReference>
<keyword evidence="9" id="KW-0282">Flagellum</keyword>
<keyword evidence="10" id="KW-1185">Reference proteome</keyword>
<comment type="subcellular location">
    <subcellularLocation>
        <location evidence="1 4">Bacterial flagellum basal body</location>
    </subcellularLocation>
</comment>
<keyword evidence="9" id="KW-0966">Cell projection</keyword>
<accession>A0A6L6PS28</accession>
<dbReference type="OrthoDB" id="9804559at2"/>
<evidence type="ECO:0000259" key="7">
    <source>
        <dbReference type="Pfam" id="PF06429"/>
    </source>
</evidence>
<dbReference type="Pfam" id="PF22692">
    <property type="entry name" value="LlgE_F_G_D1"/>
    <property type="match status" value="1"/>
</dbReference>
<keyword evidence="3 4" id="KW-0975">Bacterial flagellum</keyword>
<reference evidence="9 10" key="1">
    <citation type="submission" date="2019-11" db="EMBL/GenBank/DDBJ databases">
        <title>Type strains purchased from KCTC, JCM and DSMZ.</title>
        <authorList>
            <person name="Lu H."/>
        </authorList>
    </citation>
    <scope>NUCLEOTIDE SEQUENCE [LARGE SCALE GENOMIC DNA]</scope>
    <source>
        <strain evidence="9 10">KCTC 22382</strain>
    </source>
</reference>
<name>A0A6L6PS28_9BURK</name>
<comment type="caution">
    <text evidence="9">The sequence shown here is derived from an EMBL/GenBank/DDBJ whole genome shotgun (WGS) entry which is preliminary data.</text>
</comment>
<dbReference type="SUPFAM" id="SSF117143">
    <property type="entry name" value="Flagellar hook protein flgE"/>
    <property type="match status" value="1"/>
</dbReference>
<evidence type="ECO:0000313" key="10">
    <source>
        <dbReference type="Proteomes" id="UP000475582"/>
    </source>
</evidence>
<evidence type="ECO:0000256" key="4">
    <source>
        <dbReference type="RuleBase" id="RU362116"/>
    </source>
</evidence>
<comment type="similarity">
    <text evidence="2 4">Belongs to the flagella basal body rod proteins family.</text>
</comment>
<dbReference type="InterPro" id="IPR037925">
    <property type="entry name" value="FlgE/F/G-like"/>
</dbReference>
<organism evidence="9 10">
    <name type="scientific">Duganella radicis</name>
    <dbReference type="NCBI Taxonomy" id="551988"/>
    <lineage>
        <taxon>Bacteria</taxon>
        <taxon>Pseudomonadati</taxon>
        <taxon>Pseudomonadota</taxon>
        <taxon>Betaproteobacteria</taxon>
        <taxon>Burkholderiales</taxon>
        <taxon>Oxalobacteraceae</taxon>
        <taxon>Telluria group</taxon>
        <taxon>Duganella</taxon>
    </lineage>
</organism>
<feature type="domain" description="Flagellar basal body rod protein N-terminal" evidence="6">
    <location>
        <begin position="6"/>
        <end position="34"/>
    </location>
</feature>
<evidence type="ECO:0000313" key="9">
    <source>
        <dbReference type="EMBL" id="MTV41447.1"/>
    </source>
</evidence>
<dbReference type="InterPro" id="IPR010930">
    <property type="entry name" value="Flg_bb/hook_C_dom"/>
</dbReference>
<proteinExistence type="inferred from homology"/>
<dbReference type="InterPro" id="IPR053967">
    <property type="entry name" value="LlgE_F_G-like_D1"/>
</dbReference>
<evidence type="ECO:0000256" key="2">
    <source>
        <dbReference type="ARBA" id="ARBA00009677"/>
    </source>
</evidence>
<dbReference type="Pfam" id="PF06429">
    <property type="entry name" value="Flg_bbr_C"/>
    <property type="match status" value="1"/>
</dbReference>
<evidence type="ECO:0000256" key="5">
    <source>
        <dbReference type="SAM" id="MobiDB-lite"/>
    </source>
</evidence>
<dbReference type="GO" id="GO:0071978">
    <property type="term" value="P:bacterial-type flagellum-dependent swarming motility"/>
    <property type="evidence" value="ECO:0007669"/>
    <property type="project" value="TreeGrafter"/>
</dbReference>
<evidence type="ECO:0000256" key="3">
    <source>
        <dbReference type="ARBA" id="ARBA00023143"/>
    </source>
</evidence>
<evidence type="ECO:0000259" key="6">
    <source>
        <dbReference type="Pfam" id="PF00460"/>
    </source>
</evidence>
<dbReference type="PANTHER" id="PTHR30435">
    <property type="entry name" value="FLAGELLAR PROTEIN"/>
    <property type="match status" value="1"/>
</dbReference>
<dbReference type="InterPro" id="IPR001444">
    <property type="entry name" value="Flag_bb_rod_N"/>
</dbReference>
<feature type="domain" description="Flagellar basal-body/hook protein C-terminal" evidence="7">
    <location>
        <begin position="192"/>
        <end position="234"/>
    </location>
</feature>
<feature type="region of interest" description="Disordered" evidence="5">
    <location>
        <begin position="165"/>
        <end position="185"/>
    </location>
</feature>
<dbReference type="NCBIfam" id="TIGR03506">
    <property type="entry name" value="FlgEFG_subfam"/>
    <property type="match status" value="1"/>
</dbReference>
<protein>
    <submittedName>
        <fullName evidence="9">Flagellar hook-basal body complex protein</fullName>
    </submittedName>
</protein>
<dbReference type="InterPro" id="IPR020013">
    <property type="entry name" value="Flagellar_FlgE/F/G"/>
</dbReference>
<dbReference type="AlphaFoldDB" id="A0A6L6PS28"/>